<dbReference type="PRINTS" id="PR00081">
    <property type="entry name" value="GDHRDH"/>
</dbReference>
<dbReference type="InterPro" id="IPR002347">
    <property type="entry name" value="SDR_fam"/>
</dbReference>
<comment type="similarity">
    <text evidence="1">Belongs to the short-chain dehydrogenases/reductases (SDR) family.</text>
</comment>
<dbReference type="PROSITE" id="PS00061">
    <property type="entry name" value="ADH_SHORT"/>
    <property type="match status" value="1"/>
</dbReference>
<protein>
    <recommendedName>
        <fullName evidence="7">NAD(P)-binding protein</fullName>
    </recommendedName>
</protein>
<evidence type="ECO:0000256" key="1">
    <source>
        <dbReference type="ARBA" id="ARBA00006484"/>
    </source>
</evidence>
<dbReference type="Gene3D" id="3.40.50.720">
    <property type="entry name" value="NAD(P)-binding Rossmann-like Domain"/>
    <property type="match status" value="1"/>
</dbReference>
<keyword evidence="2" id="KW-0521">NADP</keyword>
<evidence type="ECO:0000256" key="4">
    <source>
        <dbReference type="ARBA" id="ARBA00037096"/>
    </source>
</evidence>
<reference evidence="5" key="1">
    <citation type="submission" date="2020-11" db="EMBL/GenBank/DDBJ databases">
        <authorList>
            <consortium name="DOE Joint Genome Institute"/>
            <person name="Ahrendt S."/>
            <person name="Riley R."/>
            <person name="Andreopoulos W."/>
            <person name="Labutti K."/>
            <person name="Pangilinan J."/>
            <person name="Ruiz-Duenas F.J."/>
            <person name="Barrasa J.M."/>
            <person name="Sanchez-Garcia M."/>
            <person name="Camarero S."/>
            <person name="Miyauchi S."/>
            <person name="Serrano A."/>
            <person name="Linde D."/>
            <person name="Babiker R."/>
            <person name="Drula E."/>
            <person name="Ayuso-Fernandez I."/>
            <person name="Pacheco R."/>
            <person name="Padilla G."/>
            <person name="Ferreira P."/>
            <person name="Barriuso J."/>
            <person name="Kellner H."/>
            <person name="Castanera R."/>
            <person name="Alfaro M."/>
            <person name="Ramirez L."/>
            <person name="Pisabarro A.G."/>
            <person name="Kuo A."/>
            <person name="Tritt A."/>
            <person name="Lipzen A."/>
            <person name="He G."/>
            <person name="Yan M."/>
            <person name="Ng V."/>
            <person name="Cullen D."/>
            <person name="Martin F."/>
            <person name="Rosso M.-N."/>
            <person name="Henrissat B."/>
            <person name="Hibbett D."/>
            <person name="Martinez A.T."/>
            <person name="Grigoriev I.V."/>
        </authorList>
    </citation>
    <scope>NUCLEOTIDE SEQUENCE</scope>
    <source>
        <strain evidence="5">CBS 506.95</strain>
    </source>
</reference>
<evidence type="ECO:0000313" key="6">
    <source>
        <dbReference type="Proteomes" id="UP000807306"/>
    </source>
</evidence>
<evidence type="ECO:0000256" key="2">
    <source>
        <dbReference type="ARBA" id="ARBA00022857"/>
    </source>
</evidence>
<dbReference type="AlphaFoldDB" id="A0A9P6EFN7"/>
<keyword evidence="6" id="KW-1185">Reference proteome</keyword>
<dbReference type="InterPro" id="IPR036291">
    <property type="entry name" value="NAD(P)-bd_dom_sf"/>
</dbReference>
<evidence type="ECO:0000256" key="3">
    <source>
        <dbReference type="ARBA" id="ARBA00023002"/>
    </source>
</evidence>
<dbReference type="EMBL" id="MU157857">
    <property type="protein sequence ID" value="KAF9527889.1"/>
    <property type="molecule type" value="Genomic_DNA"/>
</dbReference>
<sequence length="316" mass="34171">MFGGLASLPLFYLAFRLLRQPNRPSNVPKTQERVLILGATSGIGRSIARQYAERGAKVCIVGRRDALVNEVEAECRNSRGQENDKNGVLGVSGDFASVEDMVRIRELLDTKWGGLDTLIVAAGVSALQPLLAIAGIETQKGTSTLQITSKEGIQRVSDVSSAAIRGNYTGPIIAAATFIPILANTSLSPSILLVSSLASVIPAPTRSIYGSTKSSSLLLYQSLAIEHPSISFTFVMPSTVEGDFRASAVDSGPVRESDPNKHGLKKEAVAARCIQAVDRKEGTVFMPETMRYAHLLYWIWPSLVNHFAMKKYNYSV</sequence>
<gene>
    <name evidence="5" type="ORF">CPB83DRAFT_907259</name>
</gene>
<dbReference type="Proteomes" id="UP000807306">
    <property type="component" value="Unassembled WGS sequence"/>
</dbReference>
<accession>A0A9P6EFN7</accession>
<comment type="caution">
    <text evidence="5">The sequence shown here is derived from an EMBL/GenBank/DDBJ whole genome shotgun (WGS) entry which is preliminary data.</text>
</comment>
<proteinExistence type="inferred from homology"/>
<evidence type="ECO:0008006" key="7">
    <source>
        <dbReference type="Google" id="ProtNLM"/>
    </source>
</evidence>
<dbReference type="GO" id="GO:0016491">
    <property type="term" value="F:oxidoreductase activity"/>
    <property type="evidence" value="ECO:0007669"/>
    <property type="project" value="UniProtKB-KW"/>
</dbReference>
<name>A0A9P6EFN7_9AGAR</name>
<organism evidence="5 6">
    <name type="scientific">Crepidotus variabilis</name>
    <dbReference type="NCBI Taxonomy" id="179855"/>
    <lineage>
        <taxon>Eukaryota</taxon>
        <taxon>Fungi</taxon>
        <taxon>Dikarya</taxon>
        <taxon>Basidiomycota</taxon>
        <taxon>Agaricomycotina</taxon>
        <taxon>Agaricomycetes</taxon>
        <taxon>Agaricomycetidae</taxon>
        <taxon>Agaricales</taxon>
        <taxon>Agaricineae</taxon>
        <taxon>Crepidotaceae</taxon>
        <taxon>Crepidotus</taxon>
    </lineage>
</organism>
<keyword evidence="3" id="KW-0560">Oxidoreductase</keyword>
<dbReference type="Pfam" id="PF00106">
    <property type="entry name" value="adh_short"/>
    <property type="match status" value="1"/>
</dbReference>
<dbReference type="PANTHER" id="PTHR44196">
    <property type="entry name" value="DEHYDROGENASE/REDUCTASE SDR FAMILY MEMBER 7B"/>
    <property type="match status" value="1"/>
</dbReference>
<evidence type="ECO:0000313" key="5">
    <source>
        <dbReference type="EMBL" id="KAF9527889.1"/>
    </source>
</evidence>
<dbReference type="GO" id="GO:0016020">
    <property type="term" value="C:membrane"/>
    <property type="evidence" value="ECO:0007669"/>
    <property type="project" value="TreeGrafter"/>
</dbReference>
<dbReference type="InterPro" id="IPR020904">
    <property type="entry name" value="Sc_DH/Rdtase_CS"/>
</dbReference>
<dbReference type="OrthoDB" id="37659at2759"/>
<dbReference type="PANTHER" id="PTHR44196:SF1">
    <property type="entry name" value="DEHYDROGENASE_REDUCTASE SDR FAMILY MEMBER 7B"/>
    <property type="match status" value="1"/>
</dbReference>
<comment type="function">
    <text evidence="4">Putative oxidoreductase.</text>
</comment>
<dbReference type="SUPFAM" id="SSF51735">
    <property type="entry name" value="NAD(P)-binding Rossmann-fold domains"/>
    <property type="match status" value="1"/>
</dbReference>